<dbReference type="InterPro" id="IPR039426">
    <property type="entry name" value="TonB-dep_rcpt-like"/>
</dbReference>
<keyword evidence="7 8" id="KW-0998">Cell outer membrane</keyword>
<evidence type="ECO:0000256" key="8">
    <source>
        <dbReference type="PROSITE-ProRule" id="PRU01360"/>
    </source>
</evidence>
<dbReference type="OrthoDB" id="9768177at2"/>
<evidence type="ECO:0000256" key="2">
    <source>
        <dbReference type="ARBA" id="ARBA00022448"/>
    </source>
</evidence>
<dbReference type="InterPro" id="IPR037066">
    <property type="entry name" value="Plug_dom_sf"/>
</dbReference>
<keyword evidence="5 9" id="KW-0798">TonB box</keyword>
<dbReference type="STRING" id="354355.SAMN05660816_06348"/>
<dbReference type="Pfam" id="PF13715">
    <property type="entry name" value="CarbopepD_reg_2"/>
    <property type="match status" value="1"/>
</dbReference>
<evidence type="ECO:0000256" key="10">
    <source>
        <dbReference type="SAM" id="Phobius"/>
    </source>
</evidence>
<evidence type="ECO:0000256" key="7">
    <source>
        <dbReference type="ARBA" id="ARBA00023237"/>
    </source>
</evidence>
<evidence type="ECO:0000256" key="1">
    <source>
        <dbReference type="ARBA" id="ARBA00004571"/>
    </source>
</evidence>
<dbReference type="Gene3D" id="2.170.130.10">
    <property type="entry name" value="TonB-dependent receptor, plug domain"/>
    <property type="match status" value="1"/>
</dbReference>
<evidence type="ECO:0000256" key="3">
    <source>
        <dbReference type="ARBA" id="ARBA00022452"/>
    </source>
</evidence>
<keyword evidence="4 8" id="KW-0812">Transmembrane</keyword>
<dbReference type="RefSeq" id="WP_081200761.1">
    <property type="nucleotide sequence ID" value="NZ_FOCZ01000019.1"/>
</dbReference>
<keyword evidence="14" id="KW-1185">Reference proteome</keyword>
<accession>A0A1V9ENM5</accession>
<proteinExistence type="inferred from homology"/>
<dbReference type="EMBL" id="LVXG01000022">
    <property type="protein sequence ID" value="OQP47753.1"/>
    <property type="molecule type" value="Genomic_DNA"/>
</dbReference>
<dbReference type="InterPro" id="IPR023996">
    <property type="entry name" value="TonB-dep_OMP_SusC/RagA"/>
</dbReference>
<dbReference type="Gene3D" id="2.60.40.1120">
    <property type="entry name" value="Carboxypeptidase-like, regulatory domain"/>
    <property type="match status" value="1"/>
</dbReference>
<evidence type="ECO:0000313" key="14">
    <source>
        <dbReference type="Proteomes" id="UP000192610"/>
    </source>
</evidence>
<dbReference type="InterPro" id="IPR023997">
    <property type="entry name" value="TonB-dep_OMP_SusC/RagA_CS"/>
</dbReference>
<evidence type="ECO:0000256" key="5">
    <source>
        <dbReference type="ARBA" id="ARBA00023077"/>
    </source>
</evidence>
<keyword evidence="3 8" id="KW-1134">Transmembrane beta strand</keyword>
<dbReference type="InterPro" id="IPR012910">
    <property type="entry name" value="Plug_dom"/>
</dbReference>
<comment type="caution">
    <text evidence="13">The sequence shown here is derived from an EMBL/GenBank/DDBJ whole genome shotgun (WGS) entry which is preliminary data.</text>
</comment>
<reference evidence="14" key="1">
    <citation type="submission" date="2016-04" db="EMBL/GenBank/DDBJ databases">
        <authorList>
            <person name="Chen L."/>
            <person name="Zhuang W."/>
            <person name="Wang G."/>
        </authorList>
    </citation>
    <scope>NUCLEOTIDE SEQUENCE [LARGE SCALE GENOMIC DNA]</scope>
    <source>
        <strain evidence="14">17621</strain>
    </source>
</reference>
<evidence type="ECO:0000256" key="4">
    <source>
        <dbReference type="ARBA" id="ARBA00022692"/>
    </source>
</evidence>
<name>A0A1V9ENM5_9BACT</name>
<dbReference type="InterPro" id="IPR008969">
    <property type="entry name" value="CarboxyPept-like_regulatory"/>
</dbReference>
<comment type="subcellular location">
    <subcellularLocation>
        <location evidence="1 8">Cell outer membrane</location>
        <topology evidence="1 8">Multi-pass membrane protein</topology>
    </subcellularLocation>
</comment>
<protein>
    <recommendedName>
        <fullName evidence="15">SusC/RagA family TonB-linked outer membrane protein</fullName>
    </recommendedName>
</protein>
<keyword evidence="6 8" id="KW-0472">Membrane</keyword>
<dbReference type="Gene3D" id="2.40.170.20">
    <property type="entry name" value="TonB-dependent receptor, beta-barrel domain"/>
    <property type="match status" value="1"/>
</dbReference>
<evidence type="ECO:0008006" key="15">
    <source>
        <dbReference type="Google" id="ProtNLM"/>
    </source>
</evidence>
<dbReference type="InterPro" id="IPR000531">
    <property type="entry name" value="Beta-barrel_TonB"/>
</dbReference>
<evidence type="ECO:0000259" key="12">
    <source>
        <dbReference type="Pfam" id="PF07715"/>
    </source>
</evidence>
<sequence length="1035" mass="113836">MEKTKTNNRWKLLTGTFIGLLMLCNLFLFIPAFGQEARKVTGTVTDPGGQPVPSINITVQGTSNGTSTDETGHFTLMAKHGDELLVSGIGFQKQRIRIGDETVLSIKLVEAGNNLNEVIVIGYGTQKKAEVTGATARVSGADLEKTHSTFALQALQGQAPGVQVLSNSGQPGDGIKIRIRGVATNGNSSPLFVVDGMQIDDINFLNPADIESIDVLKDAASAAIYGTRGANGVVLITTKRGKSGKKILTFDAYYGWQNPSRKMDVLNAKEYALIQNESWLNSGKPPYYQYSQAQIDSMGAGTDWQKEATNKNAAIQQYNLGFSGGNDLSTFASGLSYQKQEGVVGLKGRSYYERIGLRLNSTHKLFKDILRFGENLNYVHSNQQGIGTGNIYGNSIRGLLNTSPTFPVYLPDGSYAKSNTTSEEMNPIAAMDYLNQRKTIADRIVGDMYLEATIVKGLTFKSDFGLDLTYFSTNTFTPEYDLAANNKSATTTGEMGLYRNMVWNWDNILTYQHSFGDHKLTLMAGATAQEYNGFNILASKQDLSTPDFDHAIIDNGVEGTQKASGVRAENALNGYFGRVNYNYGDKYLLSAILRRDGSTRFGTNNRYANFPSFSAGWVASQEDFFPKPSWLSYLKVRGGWGQNGNDRIGDFRYLTTLTSAYNGYYFNGINATSQTVGTAPDTIPNPDLKWEATEQANIGFDATLFNKLNITFDWFNKTTKGWLVQSKLPDIVGTGAPYINGGNIVNKGVEIGVNYQSNFGEVHVNIGGNIAFLKNTVREVPNEEHIIHGSSNVLSSNTEEFYRIQNGYQVGYFWGYQTNGLFQTLEEVNSYTSKTGRVIQPKALAGDVRFVDRNGDGEITPLDKTQIGNPIPTHTYGFNLSASYKGLDVSLLFSGVGGNDIVDGTRAQDKSYNNYSTQILNRWHGAGTSNTIPRVTTGSEDNRNYNNFSDLYVHNGAFMRLRSLNIGYDLKTHLLRNLPLQQLRFYVNGTNLLTFTHYKGIDPEVGYGAESWASGIDLGYYPQPRVISIGVSAKF</sequence>
<evidence type="ECO:0000259" key="11">
    <source>
        <dbReference type="Pfam" id="PF00593"/>
    </source>
</evidence>
<comment type="similarity">
    <text evidence="8 9">Belongs to the TonB-dependent receptor family.</text>
</comment>
<dbReference type="Proteomes" id="UP000192610">
    <property type="component" value="Unassembled WGS sequence"/>
</dbReference>
<dbReference type="GO" id="GO:0009279">
    <property type="term" value="C:cell outer membrane"/>
    <property type="evidence" value="ECO:0007669"/>
    <property type="project" value="UniProtKB-SubCell"/>
</dbReference>
<dbReference type="Pfam" id="PF07715">
    <property type="entry name" value="Plug"/>
    <property type="match status" value="1"/>
</dbReference>
<keyword evidence="2 8" id="KW-0813">Transport</keyword>
<evidence type="ECO:0000256" key="9">
    <source>
        <dbReference type="RuleBase" id="RU003357"/>
    </source>
</evidence>
<feature type="domain" description="TonB-dependent receptor-like beta-barrel" evidence="11">
    <location>
        <begin position="459"/>
        <end position="992"/>
    </location>
</feature>
<dbReference type="SUPFAM" id="SSF56935">
    <property type="entry name" value="Porins"/>
    <property type="match status" value="1"/>
</dbReference>
<feature type="domain" description="TonB-dependent receptor plug" evidence="12">
    <location>
        <begin position="128"/>
        <end position="233"/>
    </location>
</feature>
<organism evidence="13 14">
    <name type="scientific">Niastella yeongjuensis</name>
    <dbReference type="NCBI Taxonomy" id="354355"/>
    <lineage>
        <taxon>Bacteria</taxon>
        <taxon>Pseudomonadati</taxon>
        <taxon>Bacteroidota</taxon>
        <taxon>Chitinophagia</taxon>
        <taxon>Chitinophagales</taxon>
        <taxon>Chitinophagaceae</taxon>
        <taxon>Niastella</taxon>
    </lineage>
</organism>
<dbReference type="SUPFAM" id="SSF49464">
    <property type="entry name" value="Carboxypeptidase regulatory domain-like"/>
    <property type="match status" value="1"/>
</dbReference>
<feature type="transmembrane region" description="Helical" evidence="10">
    <location>
        <begin position="12"/>
        <end position="33"/>
    </location>
</feature>
<evidence type="ECO:0000256" key="6">
    <source>
        <dbReference type="ARBA" id="ARBA00023136"/>
    </source>
</evidence>
<evidence type="ECO:0000313" key="13">
    <source>
        <dbReference type="EMBL" id="OQP47753.1"/>
    </source>
</evidence>
<dbReference type="AlphaFoldDB" id="A0A1V9ENM5"/>
<dbReference type="InterPro" id="IPR036942">
    <property type="entry name" value="Beta-barrel_TonB_sf"/>
</dbReference>
<keyword evidence="10" id="KW-1133">Transmembrane helix</keyword>
<dbReference type="NCBIfam" id="TIGR04056">
    <property type="entry name" value="OMP_RagA_SusC"/>
    <property type="match status" value="1"/>
</dbReference>
<dbReference type="FunFam" id="2.170.130.10:FF:000008">
    <property type="entry name" value="SusC/RagA family TonB-linked outer membrane protein"/>
    <property type="match status" value="1"/>
</dbReference>
<dbReference type="Pfam" id="PF00593">
    <property type="entry name" value="TonB_dep_Rec_b-barrel"/>
    <property type="match status" value="1"/>
</dbReference>
<dbReference type="PROSITE" id="PS52016">
    <property type="entry name" value="TONB_DEPENDENT_REC_3"/>
    <property type="match status" value="1"/>
</dbReference>
<gene>
    <name evidence="13" type="ORF">A4H97_30785</name>
</gene>
<dbReference type="NCBIfam" id="TIGR04057">
    <property type="entry name" value="SusC_RagA_signa"/>
    <property type="match status" value="1"/>
</dbReference>